<proteinExistence type="predicted"/>
<evidence type="ECO:0000313" key="2">
    <source>
        <dbReference type="Proteomes" id="UP001596220"/>
    </source>
</evidence>
<organism evidence="1 2">
    <name type="scientific">Saccharothrix lopnurensis</name>
    <dbReference type="NCBI Taxonomy" id="1670621"/>
    <lineage>
        <taxon>Bacteria</taxon>
        <taxon>Bacillati</taxon>
        <taxon>Actinomycetota</taxon>
        <taxon>Actinomycetes</taxon>
        <taxon>Pseudonocardiales</taxon>
        <taxon>Pseudonocardiaceae</taxon>
        <taxon>Saccharothrix</taxon>
    </lineage>
</organism>
<dbReference type="EMBL" id="JBHSQO010000012">
    <property type="protein sequence ID" value="MFC6090452.1"/>
    <property type="molecule type" value="Genomic_DNA"/>
</dbReference>
<sequence>MPAPTPHRRFDRLEEWKLEPSGSSWFLRFRGARGIADHVVGALPRARALADATADHRWPHRVRMDFAPPDGLEDFLRLLGEVVVIPVGSPGGVDGAVALDDHARPVREGSSELARTEHGGLLHLVKHGVGTRAEIDRAGRRLCAELAEVVLRHEWFVRSTRLLPVPGHDPGRPATSVLLGLALGQELGLDVTPVADDRRVRKPARQMTPREREDLLTAFRVDEDLSGRTVLVVDDTHRTGYTLAGVANAARRAGADTVLGLTVTRNSPR</sequence>
<name>A0ABW1P609_9PSEU</name>
<dbReference type="CDD" id="cd06223">
    <property type="entry name" value="PRTases_typeI"/>
    <property type="match status" value="1"/>
</dbReference>
<accession>A0ABW1P609</accession>
<dbReference type="Proteomes" id="UP001596220">
    <property type="component" value="Unassembled WGS sequence"/>
</dbReference>
<protein>
    <submittedName>
        <fullName evidence="1">ComF family protein</fullName>
    </submittedName>
</protein>
<evidence type="ECO:0000313" key="1">
    <source>
        <dbReference type="EMBL" id="MFC6090452.1"/>
    </source>
</evidence>
<keyword evidence="2" id="KW-1185">Reference proteome</keyword>
<dbReference type="InterPro" id="IPR029057">
    <property type="entry name" value="PRTase-like"/>
</dbReference>
<dbReference type="RefSeq" id="WP_380636321.1">
    <property type="nucleotide sequence ID" value="NZ_JBHSQO010000012.1"/>
</dbReference>
<dbReference type="SUPFAM" id="SSF53271">
    <property type="entry name" value="PRTase-like"/>
    <property type="match status" value="1"/>
</dbReference>
<gene>
    <name evidence="1" type="ORF">ACFP3R_14300</name>
</gene>
<reference evidence="2" key="1">
    <citation type="journal article" date="2019" name="Int. J. Syst. Evol. Microbiol.">
        <title>The Global Catalogue of Microorganisms (GCM) 10K type strain sequencing project: providing services to taxonomists for standard genome sequencing and annotation.</title>
        <authorList>
            <consortium name="The Broad Institute Genomics Platform"/>
            <consortium name="The Broad Institute Genome Sequencing Center for Infectious Disease"/>
            <person name="Wu L."/>
            <person name="Ma J."/>
        </authorList>
    </citation>
    <scope>NUCLEOTIDE SEQUENCE [LARGE SCALE GENOMIC DNA]</scope>
    <source>
        <strain evidence="2">CGMCC 4.7246</strain>
    </source>
</reference>
<comment type="caution">
    <text evidence="1">The sequence shown here is derived from an EMBL/GenBank/DDBJ whole genome shotgun (WGS) entry which is preliminary data.</text>
</comment>
<dbReference type="Gene3D" id="3.40.50.2020">
    <property type="match status" value="1"/>
</dbReference>
<dbReference type="InterPro" id="IPR000836">
    <property type="entry name" value="PRTase_dom"/>
</dbReference>